<feature type="compositionally biased region" description="Basic and acidic residues" evidence="1">
    <location>
        <begin position="94"/>
        <end position="106"/>
    </location>
</feature>
<name>A0ABN2PGV3_9ACTN</name>
<dbReference type="Pfam" id="PF01551">
    <property type="entry name" value="Peptidase_M23"/>
    <property type="match status" value="1"/>
</dbReference>
<evidence type="ECO:0000256" key="1">
    <source>
        <dbReference type="SAM" id="MobiDB-lite"/>
    </source>
</evidence>
<reference evidence="3 4" key="1">
    <citation type="journal article" date="2019" name="Int. J. Syst. Evol. Microbiol.">
        <title>The Global Catalogue of Microorganisms (GCM) 10K type strain sequencing project: providing services to taxonomists for standard genome sequencing and annotation.</title>
        <authorList>
            <consortium name="The Broad Institute Genomics Platform"/>
            <consortium name="The Broad Institute Genome Sequencing Center for Infectious Disease"/>
            <person name="Wu L."/>
            <person name="Ma J."/>
        </authorList>
    </citation>
    <scope>NUCLEOTIDE SEQUENCE [LARGE SCALE GENOMIC DNA]</scope>
    <source>
        <strain evidence="3 4">JCM 13581</strain>
    </source>
</reference>
<dbReference type="SUPFAM" id="SSF51261">
    <property type="entry name" value="Duplicated hybrid motif"/>
    <property type="match status" value="1"/>
</dbReference>
<proteinExistence type="predicted"/>
<dbReference type="Gene3D" id="2.70.70.10">
    <property type="entry name" value="Glucose Permease (Domain IIA)"/>
    <property type="match status" value="1"/>
</dbReference>
<dbReference type="InterPro" id="IPR016047">
    <property type="entry name" value="M23ase_b-sheet_dom"/>
</dbReference>
<dbReference type="PANTHER" id="PTHR21666:SF270">
    <property type="entry name" value="MUREIN HYDROLASE ACTIVATOR ENVC"/>
    <property type="match status" value="1"/>
</dbReference>
<comment type="caution">
    <text evidence="3">The sequence shown here is derived from an EMBL/GenBank/DDBJ whole genome shotgun (WGS) entry which is preliminary data.</text>
</comment>
<organism evidence="3 4">
    <name type="scientific">Streptomyces sodiiphilus</name>
    <dbReference type="NCBI Taxonomy" id="226217"/>
    <lineage>
        <taxon>Bacteria</taxon>
        <taxon>Bacillati</taxon>
        <taxon>Actinomycetota</taxon>
        <taxon>Actinomycetes</taxon>
        <taxon>Kitasatosporales</taxon>
        <taxon>Streptomycetaceae</taxon>
        <taxon>Streptomyces</taxon>
    </lineage>
</organism>
<feature type="domain" description="M23ase beta-sheet core" evidence="2">
    <location>
        <begin position="164"/>
        <end position="266"/>
    </location>
</feature>
<dbReference type="EMBL" id="BAAAMJ010000030">
    <property type="protein sequence ID" value="GAA1919064.1"/>
    <property type="molecule type" value="Genomic_DNA"/>
</dbReference>
<accession>A0ABN2PGV3</accession>
<evidence type="ECO:0000313" key="4">
    <source>
        <dbReference type="Proteomes" id="UP001501303"/>
    </source>
</evidence>
<dbReference type="PANTHER" id="PTHR21666">
    <property type="entry name" value="PEPTIDASE-RELATED"/>
    <property type="match status" value="1"/>
</dbReference>
<feature type="region of interest" description="Disordered" evidence="1">
    <location>
        <begin position="94"/>
        <end position="136"/>
    </location>
</feature>
<dbReference type="InterPro" id="IPR050570">
    <property type="entry name" value="Cell_wall_metabolism_enzyme"/>
</dbReference>
<keyword evidence="4" id="KW-1185">Reference proteome</keyword>
<gene>
    <name evidence="3" type="ORF">GCM10009716_29760</name>
</gene>
<dbReference type="CDD" id="cd12797">
    <property type="entry name" value="M23_peptidase"/>
    <property type="match status" value="1"/>
</dbReference>
<dbReference type="InterPro" id="IPR011055">
    <property type="entry name" value="Dup_hybrid_motif"/>
</dbReference>
<evidence type="ECO:0000313" key="3">
    <source>
        <dbReference type="EMBL" id="GAA1919064.1"/>
    </source>
</evidence>
<dbReference type="Proteomes" id="UP001501303">
    <property type="component" value="Unassembled WGS sequence"/>
</dbReference>
<sequence length="277" mass="28655">MPAADRVINVNVPPDMARNPPTNCRGIALMLSTLMRNATSAGIRTRAVGVTAGIVASAALMSGAGMATGDSSVTAGSGDVTAEETFTSRWATEHSEFTREQADRSYEAAQEEAAEAKRAEEAAEKKAAEKRAAEKKKSSWVAPIEDGYSLTATYGNSGDRWASSHSGQDFAVPTGTPVQAVHGGTVVKAGGNGGGDGPAYGNAVVIEHPDGTYSQYAHLDQVKVSPGESVKTGDRIALSGNTGNSSGPHLHFEIRTAPDFGTSVDPMAHLRGQGVEV</sequence>
<feature type="compositionally biased region" description="Basic and acidic residues" evidence="1">
    <location>
        <begin position="114"/>
        <end position="136"/>
    </location>
</feature>
<protein>
    <submittedName>
        <fullName evidence="3">M23 family metallopeptidase</fullName>
    </submittedName>
</protein>
<evidence type="ECO:0000259" key="2">
    <source>
        <dbReference type="Pfam" id="PF01551"/>
    </source>
</evidence>